<protein>
    <recommendedName>
        <fullName evidence="4">Response regulatory domain-containing protein</fullName>
    </recommendedName>
</protein>
<organism evidence="5 6">
    <name type="scientific">Aliidongia dinghuensis</name>
    <dbReference type="NCBI Taxonomy" id="1867774"/>
    <lineage>
        <taxon>Bacteria</taxon>
        <taxon>Pseudomonadati</taxon>
        <taxon>Pseudomonadota</taxon>
        <taxon>Alphaproteobacteria</taxon>
        <taxon>Rhodospirillales</taxon>
        <taxon>Dongiaceae</taxon>
        <taxon>Aliidongia</taxon>
    </lineage>
</organism>
<gene>
    <name evidence="5" type="ORF">GCM10011611_34610</name>
</gene>
<dbReference type="Proteomes" id="UP000646365">
    <property type="component" value="Unassembled WGS sequence"/>
</dbReference>
<comment type="caution">
    <text evidence="5">The sequence shown here is derived from an EMBL/GenBank/DDBJ whole genome shotgun (WGS) entry which is preliminary data.</text>
</comment>
<dbReference type="GO" id="GO:0000160">
    <property type="term" value="P:phosphorelay signal transduction system"/>
    <property type="evidence" value="ECO:0007669"/>
    <property type="project" value="InterPro"/>
</dbReference>
<feature type="modified residue" description="4-aspartylphosphate" evidence="2">
    <location>
        <position position="89"/>
    </location>
</feature>
<dbReference type="InterPro" id="IPR050595">
    <property type="entry name" value="Bact_response_regulator"/>
</dbReference>
<dbReference type="PROSITE" id="PS50110">
    <property type="entry name" value="RESPONSE_REGULATORY"/>
    <property type="match status" value="1"/>
</dbReference>
<accession>A0A8J3E4B0</accession>
<name>A0A8J3E4B0_9PROT</name>
<dbReference type="Pfam" id="PF00072">
    <property type="entry name" value="Response_reg"/>
    <property type="match status" value="1"/>
</dbReference>
<sequence length="159" mass="17219">MHGAVAPPERALPTIGDGERGTTAMDRQQAEQATTEPIVLLVVEDEAMLRTVVADFLRAGGFSVLEASSADEAVGMLHRHADIRLVVADVIMPGALNGFDLAEWVAHHRAGIPVMLTSGYSTDRNLPPRLNWTGRLIRKPFRLVDLADRIHALLSQPAA</sequence>
<feature type="region of interest" description="Disordered" evidence="3">
    <location>
        <begin position="1"/>
        <end position="24"/>
    </location>
</feature>
<evidence type="ECO:0000256" key="1">
    <source>
        <dbReference type="ARBA" id="ARBA00022553"/>
    </source>
</evidence>
<dbReference type="InterPro" id="IPR001789">
    <property type="entry name" value="Sig_transdc_resp-reg_receiver"/>
</dbReference>
<keyword evidence="1 2" id="KW-0597">Phosphoprotein</keyword>
<dbReference type="InterPro" id="IPR011006">
    <property type="entry name" value="CheY-like_superfamily"/>
</dbReference>
<reference evidence="5" key="2">
    <citation type="submission" date="2020-09" db="EMBL/GenBank/DDBJ databases">
        <authorList>
            <person name="Sun Q."/>
            <person name="Zhou Y."/>
        </authorList>
    </citation>
    <scope>NUCLEOTIDE SEQUENCE</scope>
    <source>
        <strain evidence="5">CGMCC 1.15725</strain>
    </source>
</reference>
<evidence type="ECO:0000256" key="2">
    <source>
        <dbReference type="PROSITE-ProRule" id="PRU00169"/>
    </source>
</evidence>
<feature type="domain" description="Response regulatory" evidence="4">
    <location>
        <begin position="39"/>
        <end position="154"/>
    </location>
</feature>
<dbReference type="PANTHER" id="PTHR44591:SF3">
    <property type="entry name" value="RESPONSE REGULATORY DOMAIN-CONTAINING PROTEIN"/>
    <property type="match status" value="1"/>
</dbReference>
<dbReference type="SMART" id="SM00448">
    <property type="entry name" value="REC"/>
    <property type="match status" value="1"/>
</dbReference>
<proteinExistence type="predicted"/>
<evidence type="ECO:0000313" key="5">
    <source>
        <dbReference type="EMBL" id="GGF25608.1"/>
    </source>
</evidence>
<dbReference type="AlphaFoldDB" id="A0A8J3E4B0"/>
<dbReference type="SUPFAM" id="SSF52172">
    <property type="entry name" value="CheY-like"/>
    <property type="match status" value="1"/>
</dbReference>
<evidence type="ECO:0000313" key="6">
    <source>
        <dbReference type="Proteomes" id="UP000646365"/>
    </source>
</evidence>
<dbReference type="PANTHER" id="PTHR44591">
    <property type="entry name" value="STRESS RESPONSE REGULATOR PROTEIN 1"/>
    <property type="match status" value="1"/>
</dbReference>
<evidence type="ECO:0000256" key="3">
    <source>
        <dbReference type="SAM" id="MobiDB-lite"/>
    </source>
</evidence>
<reference evidence="5" key="1">
    <citation type="journal article" date="2014" name="Int. J. Syst. Evol. Microbiol.">
        <title>Complete genome sequence of Corynebacterium casei LMG S-19264T (=DSM 44701T), isolated from a smear-ripened cheese.</title>
        <authorList>
            <consortium name="US DOE Joint Genome Institute (JGI-PGF)"/>
            <person name="Walter F."/>
            <person name="Albersmeier A."/>
            <person name="Kalinowski J."/>
            <person name="Ruckert C."/>
        </authorList>
    </citation>
    <scope>NUCLEOTIDE SEQUENCE</scope>
    <source>
        <strain evidence="5">CGMCC 1.15725</strain>
    </source>
</reference>
<dbReference type="Gene3D" id="3.40.50.2300">
    <property type="match status" value="1"/>
</dbReference>
<keyword evidence="6" id="KW-1185">Reference proteome</keyword>
<evidence type="ECO:0000259" key="4">
    <source>
        <dbReference type="PROSITE" id="PS50110"/>
    </source>
</evidence>
<dbReference type="EMBL" id="BMJQ01000009">
    <property type="protein sequence ID" value="GGF25608.1"/>
    <property type="molecule type" value="Genomic_DNA"/>
</dbReference>